<evidence type="ECO:0000313" key="1">
    <source>
        <dbReference type="EMBL" id="URE11033.1"/>
    </source>
</evidence>
<dbReference type="AlphaFoldDB" id="A0A9E7K8U5"/>
<proteinExistence type="predicted"/>
<sequence length="67" mass="7894">MRAPVDGEKDGYFSPPYPIGMRLHLRRYMVTERWVFFSSVSYRDEASPAKIHGNTWIIIIKTFEEIS</sequence>
<dbReference type="EMBL" id="CP097508">
    <property type="protein sequence ID" value="URE11033.1"/>
    <property type="molecule type" value="Genomic_DNA"/>
</dbReference>
<dbReference type="Proteomes" id="UP001055439">
    <property type="component" value="Chromosome 6"/>
</dbReference>
<gene>
    <name evidence="1" type="ORF">MUK42_24080</name>
</gene>
<accession>A0A9E7K8U5</accession>
<evidence type="ECO:0000313" key="2">
    <source>
        <dbReference type="Proteomes" id="UP001055439"/>
    </source>
</evidence>
<reference evidence="1" key="1">
    <citation type="submission" date="2022-05" db="EMBL/GenBank/DDBJ databases">
        <title>The Musa troglodytarum L. genome provides insights into the mechanism of non-climacteric behaviour and enrichment of carotenoids.</title>
        <authorList>
            <person name="Wang J."/>
        </authorList>
    </citation>
    <scope>NUCLEOTIDE SEQUENCE</scope>
    <source>
        <tissue evidence="1">Leaf</tissue>
    </source>
</reference>
<protein>
    <submittedName>
        <fullName evidence="1">Uncharacterized protein</fullName>
    </submittedName>
</protein>
<name>A0A9E7K8U5_9LILI</name>
<organism evidence="1 2">
    <name type="scientific">Musa troglodytarum</name>
    <name type="common">fe'i banana</name>
    <dbReference type="NCBI Taxonomy" id="320322"/>
    <lineage>
        <taxon>Eukaryota</taxon>
        <taxon>Viridiplantae</taxon>
        <taxon>Streptophyta</taxon>
        <taxon>Embryophyta</taxon>
        <taxon>Tracheophyta</taxon>
        <taxon>Spermatophyta</taxon>
        <taxon>Magnoliopsida</taxon>
        <taxon>Liliopsida</taxon>
        <taxon>Zingiberales</taxon>
        <taxon>Musaceae</taxon>
        <taxon>Musa</taxon>
    </lineage>
</organism>
<keyword evidence="2" id="KW-1185">Reference proteome</keyword>